<accession>A0A0N5D9U0</accession>
<proteinExistence type="predicted"/>
<sequence>MKSRELAKSTTSMIPNSLVVPIPLKPKPYFIPSTSISVPAMYGFYASTEVILNSLSAAMPFTFGIF</sequence>
<reference evidence="1 2" key="2">
    <citation type="submission" date="2018-11" db="EMBL/GenBank/DDBJ databases">
        <authorList>
            <consortium name="Pathogen Informatics"/>
        </authorList>
    </citation>
    <scope>NUCLEOTIDE SEQUENCE [LARGE SCALE GENOMIC DNA]</scope>
</reference>
<evidence type="ECO:0000313" key="2">
    <source>
        <dbReference type="Proteomes" id="UP000276776"/>
    </source>
</evidence>
<evidence type="ECO:0000313" key="3">
    <source>
        <dbReference type="WBParaSite" id="TCLT_0000991201-mRNA-1"/>
    </source>
</evidence>
<dbReference type="AlphaFoldDB" id="A0A0N5D9U0"/>
<organism evidence="3">
    <name type="scientific">Thelazia callipaeda</name>
    <name type="common">Oriental eyeworm</name>
    <name type="synonym">Parasitic nematode</name>
    <dbReference type="NCBI Taxonomy" id="103827"/>
    <lineage>
        <taxon>Eukaryota</taxon>
        <taxon>Metazoa</taxon>
        <taxon>Ecdysozoa</taxon>
        <taxon>Nematoda</taxon>
        <taxon>Chromadorea</taxon>
        <taxon>Rhabditida</taxon>
        <taxon>Spirurina</taxon>
        <taxon>Spiruromorpha</taxon>
        <taxon>Thelazioidea</taxon>
        <taxon>Thelaziidae</taxon>
        <taxon>Thelazia</taxon>
    </lineage>
</organism>
<reference evidence="3" key="1">
    <citation type="submission" date="2017-02" db="UniProtKB">
        <authorList>
            <consortium name="WormBaseParasite"/>
        </authorList>
    </citation>
    <scope>IDENTIFICATION</scope>
</reference>
<keyword evidence="2" id="KW-1185">Reference proteome</keyword>
<dbReference type="WBParaSite" id="TCLT_0000991201-mRNA-1">
    <property type="protein sequence ID" value="TCLT_0000991201-mRNA-1"/>
    <property type="gene ID" value="TCLT_0000991201"/>
</dbReference>
<gene>
    <name evidence="1" type="ORF">TCLT_LOCUS9901</name>
</gene>
<dbReference type="EMBL" id="UYYF01004911">
    <property type="protein sequence ID" value="VDN07567.1"/>
    <property type="molecule type" value="Genomic_DNA"/>
</dbReference>
<evidence type="ECO:0000313" key="1">
    <source>
        <dbReference type="EMBL" id="VDN07567.1"/>
    </source>
</evidence>
<protein>
    <submittedName>
        <fullName evidence="3">Ovule protein</fullName>
    </submittedName>
</protein>
<name>A0A0N5D9U0_THECL</name>
<dbReference type="Proteomes" id="UP000276776">
    <property type="component" value="Unassembled WGS sequence"/>
</dbReference>